<comment type="catalytic activity">
    <reaction evidence="1">
        <text>ATP + protein L-histidine = ADP + protein N-phospho-L-histidine.</text>
        <dbReference type="EC" id="2.7.13.3"/>
    </reaction>
</comment>
<keyword evidence="10" id="KW-0472">Membrane</keyword>
<dbReference type="InterPro" id="IPR001867">
    <property type="entry name" value="OmpR/PhoB-type_DNA-bd"/>
</dbReference>
<dbReference type="InterPro" id="IPR003661">
    <property type="entry name" value="HisK_dim/P_dom"/>
</dbReference>
<evidence type="ECO:0000259" key="11">
    <source>
        <dbReference type="PROSITE" id="PS50109"/>
    </source>
</evidence>
<dbReference type="Proteomes" id="UP001162741">
    <property type="component" value="Chromosome"/>
</dbReference>
<evidence type="ECO:0000256" key="1">
    <source>
        <dbReference type="ARBA" id="ARBA00000085"/>
    </source>
</evidence>
<dbReference type="SMART" id="SM00387">
    <property type="entry name" value="HATPase_c"/>
    <property type="match status" value="1"/>
</dbReference>
<dbReference type="Gene3D" id="3.30.565.10">
    <property type="entry name" value="Histidine kinase-like ATPase, C-terminal domain"/>
    <property type="match status" value="1"/>
</dbReference>
<keyword evidence="10" id="KW-1133">Transmembrane helix</keyword>
<keyword evidence="15" id="KW-1185">Reference proteome</keyword>
<keyword evidence="5" id="KW-0805">Transcription regulation</keyword>
<evidence type="ECO:0000313" key="15">
    <source>
        <dbReference type="Proteomes" id="UP001162741"/>
    </source>
</evidence>
<dbReference type="EC" id="2.7.13.3" evidence="2"/>
<evidence type="ECO:0000256" key="7">
    <source>
        <dbReference type="ARBA" id="ARBA00023163"/>
    </source>
</evidence>
<dbReference type="PANTHER" id="PTHR48111:SF22">
    <property type="entry name" value="REGULATOR OF RPOS"/>
    <property type="match status" value="1"/>
</dbReference>
<dbReference type="SMART" id="SM00388">
    <property type="entry name" value="HisKA"/>
    <property type="match status" value="1"/>
</dbReference>
<evidence type="ECO:0000256" key="4">
    <source>
        <dbReference type="ARBA" id="ARBA00023012"/>
    </source>
</evidence>
<dbReference type="InterPro" id="IPR001789">
    <property type="entry name" value="Sig_transdc_resp-reg_receiver"/>
</dbReference>
<dbReference type="SUPFAM" id="SSF55874">
    <property type="entry name" value="ATPase domain of HSP90 chaperone/DNA topoisomerase II/histidine kinase"/>
    <property type="match status" value="1"/>
</dbReference>
<dbReference type="InterPro" id="IPR036097">
    <property type="entry name" value="HisK_dim/P_sf"/>
</dbReference>
<dbReference type="InterPro" id="IPR011006">
    <property type="entry name" value="CheY-like_superfamily"/>
</dbReference>
<evidence type="ECO:0000259" key="12">
    <source>
        <dbReference type="PROSITE" id="PS50110"/>
    </source>
</evidence>
<evidence type="ECO:0000256" key="5">
    <source>
        <dbReference type="ARBA" id="ARBA00023015"/>
    </source>
</evidence>
<feature type="domain" description="Response regulatory" evidence="12">
    <location>
        <begin position="2"/>
        <end position="116"/>
    </location>
</feature>
<feature type="transmembrane region" description="Helical" evidence="10">
    <location>
        <begin position="348"/>
        <end position="373"/>
    </location>
</feature>
<feature type="transmembrane region" description="Helical" evidence="10">
    <location>
        <begin position="236"/>
        <end position="255"/>
    </location>
</feature>
<dbReference type="EMBL" id="CP107006">
    <property type="protein sequence ID" value="UYQ94495.1"/>
    <property type="molecule type" value="Genomic_DNA"/>
</dbReference>
<keyword evidence="7" id="KW-0804">Transcription</keyword>
<sequence length="638" mass="73086">MKLLLVEDEPLLLEEMENYLAEQGYRCEKATDFNDAEIKVNAYTYDAVVLDISLPGGNGLELLELLKARKSDAGVLIVSARDSLTDKISGLAMGADDYITKPFHLEELNARINALLRRKSFNGQNEIVIDDLRIDTVAQVVHIDDKEVNLTRKEYELLLYFIVNKNRVVSKQSIAVHLWGDHYDMADSFDTVYVHTMNLRKKITPQSGHAYIKTVYGMGYKFQALMKLLHRTTRDFIIASVLVLIITGITLYLVLQNQVTTEMREHLALETRLAAEYVKVGKPPGYPFTQITPTTAPANSEPVFGNVVLHDRQQGDYENYYYMDVIREFGGRNYRIRAMTNYIGWDKYMFTISLTFLITAGLLLLSGAMINYFNSRKIWSPFFLNLDSLRQYSVSSPEKLKLYDSPIREFKDLQRSLKELADRSQREYRALREFTENASHELQTPLGIIQSKLDRISQFPVNEEMAIHIEQARTGVERLKKLNRNLLLLAKLDNNAFADRRPVALHDLLEQQYLLMEDLFAAKQINVVMQIGHATLQCNPYLAEVMISNLYSNALRYTPENGTLRITSDHKSLHISNNGAPLDFAPERLFDRFSKGRGNLQSTGLGLAIVQQICLTNGWKVKYDYADERHVFTVKFTA</sequence>
<dbReference type="Gene3D" id="1.10.10.10">
    <property type="entry name" value="Winged helix-like DNA-binding domain superfamily/Winged helix DNA-binding domain"/>
    <property type="match status" value="1"/>
</dbReference>
<keyword evidence="10" id="KW-0812">Transmembrane</keyword>
<feature type="DNA-binding region" description="OmpR/PhoB-type" evidence="9">
    <location>
        <begin position="124"/>
        <end position="224"/>
    </location>
</feature>
<feature type="modified residue" description="4-aspartylphosphate" evidence="8">
    <location>
        <position position="51"/>
    </location>
</feature>
<evidence type="ECO:0000259" key="13">
    <source>
        <dbReference type="PROSITE" id="PS51755"/>
    </source>
</evidence>
<dbReference type="Gene3D" id="6.10.250.690">
    <property type="match status" value="1"/>
</dbReference>
<reference evidence="14" key="1">
    <citation type="submission" date="2022-10" db="EMBL/GenBank/DDBJ databases">
        <title>Chitinophaga sp. nov., isolated from soil.</title>
        <authorList>
            <person name="Jeon C.O."/>
        </authorList>
    </citation>
    <scope>NUCLEOTIDE SEQUENCE</scope>
    <source>
        <strain evidence="14">R8</strain>
    </source>
</reference>
<dbReference type="Pfam" id="PF00512">
    <property type="entry name" value="HisKA"/>
    <property type="match status" value="1"/>
</dbReference>
<dbReference type="InterPro" id="IPR036890">
    <property type="entry name" value="HATPase_C_sf"/>
</dbReference>
<dbReference type="SMART" id="SM00862">
    <property type="entry name" value="Trans_reg_C"/>
    <property type="match status" value="1"/>
</dbReference>
<dbReference type="Pfam" id="PF00486">
    <property type="entry name" value="Trans_reg_C"/>
    <property type="match status" value="1"/>
</dbReference>
<accession>A0ABY6J4R7</accession>
<dbReference type="SMART" id="SM00448">
    <property type="entry name" value="REC"/>
    <property type="match status" value="1"/>
</dbReference>
<dbReference type="RefSeq" id="WP_264282376.1">
    <property type="nucleotide sequence ID" value="NZ_CP107006.1"/>
</dbReference>
<dbReference type="InterPro" id="IPR039420">
    <property type="entry name" value="WalR-like"/>
</dbReference>
<feature type="domain" description="Histidine kinase" evidence="11">
    <location>
        <begin position="437"/>
        <end position="638"/>
    </location>
</feature>
<dbReference type="InterPro" id="IPR036388">
    <property type="entry name" value="WH-like_DNA-bd_sf"/>
</dbReference>
<keyword evidence="3 8" id="KW-0597">Phosphoprotein</keyword>
<dbReference type="Gene3D" id="3.40.50.2300">
    <property type="match status" value="1"/>
</dbReference>
<dbReference type="PROSITE" id="PS50110">
    <property type="entry name" value="RESPONSE_REGULATORY"/>
    <property type="match status" value="1"/>
</dbReference>
<dbReference type="InterPro" id="IPR005467">
    <property type="entry name" value="His_kinase_dom"/>
</dbReference>
<dbReference type="Gene3D" id="1.10.287.130">
    <property type="match status" value="1"/>
</dbReference>
<dbReference type="PROSITE" id="PS51755">
    <property type="entry name" value="OMPR_PHOB"/>
    <property type="match status" value="1"/>
</dbReference>
<evidence type="ECO:0000256" key="6">
    <source>
        <dbReference type="ARBA" id="ARBA00023125"/>
    </source>
</evidence>
<feature type="domain" description="OmpR/PhoB-type" evidence="13">
    <location>
        <begin position="124"/>
        <end position="224"/>
    </location>
</feature>
<protein>
    <recommendedName>
        <fullName evidence="2">histidine kinase</fullName>
        <ecNumber evidence="2">2.7.13.3</ecNumber>
    </recommendedName>
</protein>
<dbReference type="InterPro" id="IPR003594">
    <property type="entry name" value="HATPase_dom"/>
</dbReference>
<keyword evidence="4" id="KW-0902">Two-component regulatory system</keyword>
<evidence type="ECO:0000256" key="8">
    <source>
        <dbReference type="PROSITE-ProRule" id="PRU00169"/>
    </source>
</evidence>
<dbReference type="PANTHER" id="PTHR48111">
    <property type="entry name" value="REGULATOR OF RPOS"/>
    <property type="match status" value="1"/>
</dbReference>
<dbReference type="Pfam" id="PF02518">
    <property type="entry name" value="HATPase_c"/>
    <property type="match status" value="1"/>
</dbReference>
<dbReference type="CDD" id="cd00383">
    <property type="entry name" value="trans_reg_C"/>
    <property type="match status" value="1"/>
</dbReference>
<evidence type="ECO:0000256" key="3">
    <source>
        <dbReference type="ARBA" id="ARBA00022553"/>
    </source>
</evidence>
<evidence type="ECO:0000256" key="9">
    <source>
        <dbReference type="PROSITE-ProRule" id="PRU01091"/>
    </source>
</evidence>
<dbReference type="Pfam" id="PF00072">
    <property type="entry name" value="Response_reg"/>
    <property type="match status" value="1"/>
</dbReference>
<organism evidence="14 15">
    <name type="scientific">Chitinophaga horti</name>
    <dbReference type="NCBI Taxonomy" id="2920382"/>
    <lineage>
        <taxon>Bacteria</taxon>
        <taxon>Pseudomonadati</taxon>
        <taxon>Bacteroidota</taxon>
        <taxon>Chitinophagia</taxon>
        <taxon>Chitinophagales</taxon>
        <taxon>Chitinophagaceae</taxon>
        <taxon>Chitinophaga</taxon>
    </lineage>
</organism>
<evidence type="ECO:0000256" key="10">
    <source>
        <dbReference type="SAM" id="Phobius"/>
    </source>
</evidence>
<dbReference type="SUPFAM" id="SSF52172">
    <property type="entry name" value="CheY-like"/>
    <property type="match status" value="1"/>
</dbReference>
<dbReference type="SUPFAM" id="SSF47384">
    <property type="entry name" value="Homodimeric domain of signal transducing histidine kinase"/>
    <property type="match status" value="1"/>
</dbReference>
<evidence type="ECO:0000313" key="14">
    <source>
        <dbReference type="EMBL" id="UYQ94495.1"/>
    </source>
</evidence>
<dbReference type="PROSITE" id="PS50109">
    <property type="entry name" value="HIS_KIN"/>
    <property type="match status" value="1"/>
</dbReference>
<proteinExistence type="predicted"/>
<keyword evidence="6 9" id="KW-0238">DNA-binding</keyword>
<evidence type="ECO:0000256" key="2">
    <source>
        <dbReference type="ARBA" id="ARBA00012438"/>
    </source>
</evidence>
<gene>
    <name evidence="14" type="ORF">MKQ68_05245</name>
</gene>
<dbReference type="CDD" id="cd00082">
    <property type="entry name" value="HisKA"/>
    <property type="match status" value="1"/>
</dbReference>
<name>A0ABY6J4R7_9BACT</name>